<keyword evidence="2" id="KW-1185">Reference proteome</keyword>
<comment type="caution">
    <text evidence="1">The sequence shown here is derived from an EMBL/GenBank/DDBJ whole genome shotgun (WGS) entry which is preliminary data.</text>
</comment>
<protein>
    <submittedName>
        <fullName evidence="1">Polyketide cyclase</fullName>
    </submittedName>
</protein>
<dbReference type="InterPro" id="IPR023393">
    <property type="entry name" value="START-like_dom_sf"/>
</dbReference>
<reference evidence="1 2" key="1">
    <citation type="journal article" date="2017" name="New Microbes New Infect">
        <title>Genome sequence of 'Leucobacter massiliensis' sp. nov. isolated from human pharynx after travel to the 2014 Hajj.</title>
        <authorList>
            <person name="Leangapichart T."/>
            <person name="Gautret P."/>
            <person name="Nguyen T.T."/>
            <person name="Armstrong N."/>
            <person name="Rolain J.M."/>
        </authorList>
    </citation>
    <scope>NUCLEOTIDE SEQUENCE [LARGE SCALE GENOMIC DNA]</scope>
    <source>
        <strain evidence="1 2">122RC15</strain>
    </source>
</reference>
<gene>
    <name evidence="1" type="ORF">B4915_13880</name>
</gene>
<dbReference type="EMBL" id="MWZD01000024">
    <property type="protein sequence ID" value="PRI10070.1"/>
    <property type="molecule type" value="Genomic_DNA"/>
</dbReference>
<dbReference type="Pfam" id="PF10604">
    <property type="entry name" value="Polyketide_cyc2"/>
    <property type="match status" value="1"/>
</dbReference>
<dbReference type="OrthoDB" id="4483486at2"/>
<accession>A0A2S9QKF6</accession>
<organism evidence="1 2">
    <name type="scientific">Leucobacter massiliensis</name>
    <dbReference type="NCBI Taxonomy" id="1686285"/>
    <lineage>
        <taxon>Bacteria</taxon>
        <taxon>Bacillati</taxon>
        <taxon>Actinomycetota</taxon>
        <taxon>Actinomycetes</taxon>
        <taxon>Micrococcales</taxon>
        <taxon>Microbacteriaceae</taxon>
        <taxon>Leucobacter</taxon>
    </lineage>
</organism>
<dbReference type="AlphaFoldDB" id="A0A2S9QKF6"/>
<evidence type="ECO:0000313" key="2">
    <source>
        <dbReference type="Proteomes" id="UP000238650"/>
    </source>
</evidence>
<dbReference type="InterPro" id="IPR019587">
    <property type="entry name" value="Polyketide_cyclase/dehydratase"/>
</dbReference>
<dbReference type="SUPFAM" id="SSF55961">
    <property type="entry name" value="Bet v1-like"/>
    <property type="match status" value="1"/>
</dbReference>
<dbReference type="Proteomes" id="UP000238650">
    <property type="component" value="Unassembled WGS sequence"/>
</dbReference>
<evidence type="ECO:0000313" key="1">
    <source>
        <dbReference type="EMBL" id="PRI10070.1"/>
    </source>
</evidence>
<dbReference type="Gene3D" id="3.30.530.20">
    <property type="match status" value="1"/>
</dbReference>
<dbReference type="CDD" id="cd07812">
    <property type="entry name" value="SRPBCC"/>
    <property type="match status" value="1"/>
</dbReference>
<proteinExistence type="predicted"/>
<dbReference type="RefSeq" id="WP_105806463.1">
    <property type="nucleotide sequence ID" value="NZ_MWZD01000024.1"/>
</dbReference>
<sequence length="145" mass="16616">MARNSRRFRCSAETVFRVLGDAWLYPGWVVGASRMRDVDEAWPEPGSRLRHSVGVWPLLLDDSTSVREWDPPRRMILRARGWPLGEATVTFTVEPDGEECLVHMHEVAVRGPGTLIPRWIADPVIRWRNRESLKRLAYLAEGGAR</sequence>
<name>A0A2S9QKF6_9MICO</name>